<name>A0A1B6KYY1_9HEMI</name>
<dbReference type="Pfam" id="PF03227">
    <property type="entry name" value="GILT"/>
    <property type="match status" value="1"/>
</dbReference>
<dbReference type="AlphaFoldDB" id="A0A1B6KYY1"/>
<keyword evidence="2" id="KW-0325">Glycoprotein</keyword>
<dbReference type="InterPro" id="IPR004911">
    <property type="entry name" value="Interferon-induced_GILT"/>
</dbReference>
<evidence type="ECO:0000313" key="3">
    <source>
        <dbReference type="EMBL" id="JAT16673.1"/>
    </source>
</evidence>
<organism evidence="3">
    <name type="scientific">Graphocephala atropunctata</name>
    <dbReference type="NCBI Taxonomy" id="36148"/>
    <lineage>
        <taxon>Eukaryota</taxon>
        <taxon>Metazoa</taxon>
        <taxon>Ecdysozoa</taxon>
        <taxon>Arthropoda</taxon>
        <taxon>Hexapoda</taxon>
        <taxon>Insecta</taxon>
        <taxon>Pterygota</taxon>
        <taxon>Neoptera</taxon>
        <taxon>Paraneoptera</taxon>
        <taxon>Hemiptera</taxon>
        <taxon>Auchenorrhyncha</taxon>
        <taxon>Membracoidea</taxon>
        <taxon>Cicadellidae</taxon>
        <taxon>Cicadellinae</taxon>
        <taxon>Cicadellini</taxon>
        <taxon>Graphocephala</taxon>
    </lineage>
</organism>
<dbReference type="GO" id="GO:0016671">
    <property type="term" value="F:oxidoreductase activity, acting on a sulfur group of donors, disulfide as acceptor"/>
    <property type="evidence" value="ECO:0007669"/>
    <property type="project" value="InterPro"/>
</dbReference>
<reference evidence="3" key="1">
    <citation type="submission" date="2015-11" db="EMBL/GenBank/DDBJ databases">
        <title>De novo transcriptome assembly of four potential Pierce s Disease insect vectors from Arizona vineyards.</title>
        <authorList>
            <person name="Tassone E.E."/>
        </authorList>
    </citation>
    <scope>NUCLEOTIDE SEQUENCE</scope>
</reference>
<feature type="non-terminal residue" evidence="3">
    <location>
        <position position="1"/>
    </location>
</feature>
<sequence length="292" mass="31358">QPASLLVAAGLLYTPPSDTRHSASPPAATTSPRTALLVCCVQFSSSPTVLNMAASSLLSGLALLALGATVFAAVPNEKIPVTVYFESYCPDSVKFLTKQLYPTFLSPLGQHMKLMLVPYGKSLTHKSDTGDYTFTCHHEERECRGNKAIACALKSSAMFEDQLKFINCTSSIIAANTKMEQYPITECAAVSNFKAFDIQSCADGINGTEYLVEYGNKTTELSPPLSSVPTVIFGEMQKFVDAENKMAVSDFRKTFCSKISGAKPSECTKSAAVSLQTAMLPLVAAFVVISRL</sequence>
<evidence type="ECO:0000256" key="1">
    <source>
        <dbReference type="ARBA" id="ARBA00005679"/>
    </source>
</evidence>
<evidence type="ECO:0000256" key="2">
    <source>
        <dbReference type="ARBA" id="ARBA00023180"/>
    </source>
</evidence>
<dbReference type="EMBL" id="GEBQ01023304">
    <property type="protein sequence ID" value="JAT16673.1"/>
    <property type="molecule type" value="Transcribed_RNA"/>
</dbReference>
<proteinExistence type="inferred from homology"/>
<dbReference type="PANTHER" id="PTHR13234:SF69">
    <property type="entry name" value="GILT-LIKE PROTEIN 1"/>
    <property type="match status" value="1"/>
</dbReference>
<gene>
    <name evidence="3" type="ORF">g.3470</name>
</gene>
<protein>
    <recommendedName>
        <fullName evidence="4">Gamma-interferon-inducible lysosomal thiol reductase</fullName>
    </recommendedName>
</protein>
<accession>A0A1B6KYY1</accession>
<evidence type="ECO:0008006" key="4">
    <source>
        <dbReference type="Google" id="ProtNLM"/>
    </source>
</evidence>
<dbReference type="PANTHER" id="PTHR13234">
    <property type="entry name" value="GAMMA-INTERFERON INDUCIBLE LYSOSOMAL THIOL REDUCTASE GILT"/>
    <property type="match status" value="1"/>
</dbReference>
<comment type="similarity">
    <text evidence="1">Belongs to the GILT family.</text>
</comment>